<reference evidence="1 2" key="1">
    <citation type="journal article" date="2015" name="Genome Announc.">
        <title>Expanding the biotechnology potential of lactobacilli through comparative genomics of 213 strains and associated genera.</title>
        <authorList>
            <person name="Sun Z."/>
            <person name="Harris H.M."/>
            <person name="McCann A."/>
            <person name="Guo C."/>
            <person name="Argimon S."/>
            <person name="Zhang W."/>
            <person name="Yang X."/>
            <person name="Jeffery I.B."/>
            <person name="Cooney J.C."/>
            <person name="Kagawa T.F."/>
            <person name="Liu W."/>
            <person name="Song Y."/>
            <person name="Salvetti E."/>
            <person name="Wrobel A."/>
            <person name="Rasinkangas P."/>
            <person name="Parkhill J."/>
            <person name="Rea M.C."/>
            <person name="O'Sullivan O."/>
            <person name="Ritari J."/>
            <person name="Douillard F.P."/>
            <person name="Paul Ross R."/>
            <person name="Yang R."/>
            <person name="Briner A.E."/>
            <person name="Felis G.E."/>
            <person name="de Vos W.M."/>
            <person name="Barrangou R."/>
            <person name="Klaenhammer T.R."/>
            <person name="Caufield P.W."/>
            <person name="Cui Y."/>
            <person name="Zhang H."/>
            <person name="O'Toole P.W."/>
        </authorList>
    </citation>
    <scope>NUCLEOTIDE SEQUENCE [LARGE SCALE GENOMIC DNA]</scope>
    <source>
        <strain evidence="1 2">DSM 18933</strain>
    </source>
</reference>
<evidence type="ECO:0000313" key="1">
    <source>
        <dbReference type="EMBL" id="KRM20198.1"/>
    </source>
</evidence>
<gene>
    <name evidence="1" type="ORF">FC40_GL000299</name>
</gene>
<organism evidence="1 2">
    <name type="scientific">Ligilactobacillus hayakitensis DSM 18933 = JCM 14209</name>
    <dbReference type="NCBI Taxonomy" id="1423755"/>
    <lineage>
        <taxon>Bacteria</taxon>
        <taxon>Bacillati</taxon>
        <taxon>Bacillota</taxon>
        <taxon>Bacilli</taxon>
        <taxon>Lactobacillales</taxon>
        <taxon>Lactobacillaceae</taxon>
        <taxon>Ligilactobacillus</taxon>
    </lineage>
</organism>
<sequence length="269" mass="30066">MKKKIILASSFLILGLGIGFLGGKFSHNSSHQLATKQTTPKNSKLNQHDQQLFTAFKKAMIVHYSDEPATSKEYLKMLGKEYDILVKANANSDDLKKNSTPMAAAVADYTTLIGNQLSAYQDIVNHDQGKNDFDNDAISERQAQIMLSEERIPSAIYRVNLAGDLGINYRDLLEPYVKNIEEPDLDHAKKIKTPSWIRQLDPEAPQGRIADKISVELAEGYVQIFDFMPSEYDGFASANEDYAFEVKSEADDRAASDKAFKADQLTGYQ</sequence>
<comment type="caution">
    <text evidence="1">The sequence shown here is derived from an EMBL/GenBank/DDBJ whole genome shotgun (WGS) entry which is preliminary data.</text>
</comment>
<evidence type="ECO:0000313" key="2">
    <source>
        <dbReference type="Proteomes" id="UP000051054"/>
    </source>
</evidence>
<accession>A0A0R1WZ65</accession>
<protein>
    <submittedName>
        <fullName evidence="1">Uncharacterized protein</fullName>
    </submittedName>
</protein>
<keyword evidence="2" id="KW-1185">Reference proteome</keyword>
<dbReference type="RefSeq" id="WP_025022845.1">
    <property type="nucleotide sequence ID" value="NZ_AZGD01000009.1"/>
</dbReference>
<dbReference type="Proteomes" id="UP000051054">
    <property type="component" value="Unassembled WGS sequence"/>
</dbReference>
<proteinExistence type="predicted"/>
<dbReference type="EMBL" id="AZGD01000009">
    <property type="protein sequence ID" value="KRM20198.1"/>
    <property type="molecule type" value="Genomic_DNA"/>
</dbReference>
<name>A0A0R1WZ65_9LACO</name>
<dbReference type="PATRIC" id="fig|1423755.3.peg.327"/>
<dbReference type="AlphaFoldDB" id="A0A0R1WZ65"/>